<feature type="transmembrane region" description="Helical" evidence="1">
    <location>
        <begin position="87"/>
        <end position="108"/>
    </location>
</feature>
<keyword evidence="1" id="KW-0812">Transmembrane</keyword>
<keyword evidence="1" id="KW-1133">Transmembrane helix</keyword>
<gene>
    <name evidence="2" type="ORF">DPM12_07075</name>
</gene>
<dbReference type="Proteomes" id="UP000250462">
    <property type="component" value="Unassembled WGS sequence"/>
</dbReference>
<proteinExistence type="predicted"/>
<protein>
    <submittedName>
        <fullName evidence="2">Uncharacterized protein</fullName>
    </submittedName>
</protein>
<accession>A0A329QVN0</accession>
<feature type="transmembrane region" description="Helical" evidence="1">
    <location>
        <begin position="7"/>
        <end position="30"/>
    </location>
</feature>
<name>A0A329QVN0_9ACTN</name>
<dbReference type="EMBL" id="QMIG01000004">
    <property type="protein sequence ID" value="RAW16387.1"/>
    <property type="molecule type" value="Genomic_DNA"/>
</dbReference>
<comment type="caution">
    <text evidence="2">The sequence shown here is derived from an EMBL/GenBank/DDBJ whole genome shotgun (WGS) entry which is preliminary data.</text>
</comment>
<dbReference type="AlphaFoldDB" id="A0A329QVN0"/>
<reference evidence="2 3" key="1">
    <citation type="submission" date="2018-06" db="EMBL/GenBank/DDBJ databases">
        <title>Phytoactinopolyspora halophila sp. nov., a novel halophilic actinomycete isolated from a saline soil in China.</title>
        <authorList>
            <person name="Tang S.-K."/>
        </authorList>
    </citation>
    <scope>NUCLEOTIDE SEQUENCE [LARGE SCALE GENOMIC DNA]</scope>
    <source>
        <strain evidence="2 3">YIM 96934</strain>
    </source>
</reference>
<evidence type="ECO:0000256" key="1">
    <source>
        <dbReference type="SAM" id="Phobius"/>
    </source>
</evidence>
<keyword evidence="1" id="KW-0472">Membrane</keyword>
<evidence type="ECO:0000313" key="3">
    <source>
        <dbReference type="Proteomes" id="UP000250462"/>
    </source>
</evidence>
<feature type="transmembrane region" description="Helical" evidence="1">
    <location>
        <begin position="120"/>
        <end position="138"/>
    </location>
</feature>
<dbReference type="RefSeq" id="WP_112257599.1">
    <property type="nucleotide sequence ID" value="NZ_QMIG01000004.1"/>
</dbReference>
<feature type="transmembrane region" description="Helical" evidence="1">
    <location>
        <begin position="42"/>
        <end position="75"/>
    </location>
</feature>
<evidence type="ECO:0000313" key="2">
    <source>
        <dbReference type="EMBL" id="RAW16387.1"/>
    </source>
</evidence>
<sequence>MVSFGDALQLMCAGVVTLITLSSVIAWLPARSHCPDCLSGRLFIGIGTIALILDPGGVGVLGAILAAMGIAIWWAGQPVPEIPRPRQQGLLITSLIAGLVTLMALRGWGPLGDIPEQARIVVAPFVAAVGALGTLAVADRARVTYRDELRRRLRHPSAVHEYRS</sequence>
<organism evidence="2 3">
    <name type="scientific">Phytoactinopolyspora halophila</name>
    <dbReference type="NCBI Taxonomy" id="1981511"/>
    <lineage>
        <taxon>Bacteria</taxon>
        <taxon>Bacillati</taxon>
        <taxon>Actinomycetota</taxon>
        <taxon>Actinomycetes</taxon>
        <taxon>Jiangellales</taxon>
        <taxon>Jiangellaceae</taxon>
        <taxon>Phytoactinopolyspora</taxon>
    </lineage>
</organism>
<keyword evidence="3" id="KW-1185">Reference proteome</keyword>